<proteinExistence type="predicted"/>
<feature type="transmembrane region" description="Helical" evidence="5">
    <location>
        <begin position="91"/>
        <end position="112"/>
    </location>
</feature>
<dbReference type="PANTHER" id="PTHR30249:SF0">
    <property type="entry name" value="PLASTIDAL GLYCOLATE_GLYCERATE TRANSLOCATOR 1, CHLOROPLASTIC"/>
    <property type="match status" value="1"/>
</dbReference>
<keyword evidence="3 5" id="KW-1133">Transmembrane helix</keyword>
<evidence type="ECO:0000256" key="2">
    <source>
        <dbReference type="ARBA" id="ARBA00022692"/>
    </source>
</evidence>
<comment type="subcellular location">
    <subcellularLocation>
        <location evidence="1">Membrane</location>
        <topology evidence="1">Multi-pass membrane protein</topology>
    </subcellularLocation>
</comment>
<feature type="transmembrane region" description="Helical" evidence="5">
    <location>
        <begin position="35"/>
        <end position="53"/>
    </location>
</feature>
<keyword evidence="4 5" id="KW-0472">Membrane</keyword>
<feature type="transmembrane region" description="Helical" evidence="5">
    <location>
        <begin position="65"/>
        <end position="84"/>
    </location>
</feature>
<dbReference type="RefSeq" id="WP_117688496.1">
    <property type="nucleotide sequence ID" value="NZ_JBBNKL010000055.1"/>
</dbReference>
<evidence type="ECO:0000256" key="4">
    <source>
        <dbReference type="ARBA" id="ARBA00023136"/>
    </source>
</evidence>
<dbReference type="InterPro" id="IPR007300">
    <property type="entry name" value="CidB/LrgB"/>
</dbReference>
<dbReference type="EMBL" id="QSQN01000033">
    <property type="protein sequence ID" value="RGK37830.1"/>
    <property type="molecule type" value="Genomic_DNA"/>
</dbReference>
<dbReference type="Proteomes" id="UP000260793">
    <property type="component" value="Unassembled WGS sequence"/>
</dbReference>
<comment type="caution">
    <text evidence="6">The sequence shown here is derived from an EMBL/GenBank/DDBJ whole genome shotgun (WGS) entry which is preliminary data.</text>
</comment>
<feature type="transmembrane region" description="Helical" evidence="5">
    <location>
        <begin position="205"/>
        <end position="225"/>
    </location>
</feature>
<evidence type="ECO:0000256" key="3">
    <source>
        <dbReference type="ARBA" id="ARBA00022989"/>
    </source>
</evidence>
<feature type="transmembrane region" description="Helical" evidence="5">
    <location>
        <begin position="146"/>
        <end position="169"/>
    </location>
</feature>
<dbReference type="GO" id="GO:0016020">
    <property type="term" value="C:membrane"/>
    <property type="evidence" value="ECO:0007669"/>
    <property type="project" value="UniProtKB-SubCell"/>
</dbReference>
<evidence type="ECO:0000313" key="7">
    <source>
        <dbReference type="Proteomes" id="UP000260793"/>
    </source>
</evidence>
<accession>A0A3E4LJW2</accession>
<gene>
    <name evidence="6" type="ORF">DXD17_11460</name>
</gene>
<keyword evidence="2 5" id="KW-0812">Transmembrane</keyword>
<evidence type="ECO:0000313" key="6">
    <source>
        <dbReference type="EMBL" id="RGK37830.1"/>
    </source>
</evidence>
<organism evidence="6 7">
    <name type="scientific">[Ruminococcus] lactaris</name>
    <dbReference type="NCBI Taxonomy" id="46228"/>
    <lineage>
        <taxon>Bacteria</taxon>
        <taxon>Bacillati</taxon>
        <taxon>Bacillota</taxon>
        <taxon>Clostridia</taxon>
        <taxon>Lachnospirales</taxon>
        <taxon>Lachnospiraceae</taxon>
        <taxon>Mediterraneibacter</taxon>
    </lineage>
</organism>
<dbReference type="Pfam" id="PF04172">
    <property type="entry name" value="LrgB"/>
    <property type="match status" value="1"/>
</dbReference>
<feature type="transmembrane region" description="Helical" evidence="5">
    <location>
        <begin position="6"/>
        <end position="23"/>
    </location>
</feature>
<dbReference type="AlphaFoldDB" id="A0A3E4LJW2"/>
<name>A0A3E4LJW2_9FIRM</name>
<sequence length="226" mass="23485">MKELMASPYFGVALSIVAFWIGVKLNHKLKTPVCNPLIVAIVLIVGVLLVFDIPYDTYNVGGELINMFLAPATACLAVAIYTKLDILKQYWLPILVGCTAGSAASMGSVYGMCRLFGLDESMTVSLLPKSVTTPIAVSISEPGGGVVPITVVAVIFTGILGSIIAPFLIRLFHVSDPVAAGLAIGSCSHAVGTSKAIEIGEVEGAMSGLAIGICGIITVLFSMLII</sequence>
<evidence type="ECO:0000256" key="1">
    <source>
        <dbReference type="ARBA" id="ARBA00004141"/>
    </source>
</evidence>
<protein>
    <submittedName>
        <fullName evidence="6">LrgB family protein</fullName>
    </submittedName>
</protein>
<dbReference type="PANTHER" id="PTHR30249">
    <property type="entry name" value="PUTATIVE SEROTONIN TRANSPORTER"/>
    <property type="match status" value="1"/>
</dbReference>
<reference evidence="6 7" key="1">
    <citation type="submission" date="2018-08" db="EMBL/GenBank/DDBJ databases">
        <title>A genome reference for cultivated species of the human gut microbiota.</title>
        <authorList>
            <person name="Zou Y."/>
            <person name="Xue W."/>
            <person name="Luo G."/>
        </authorList>
    </citation>
    <scope>NUCLEOTIDE SEQUENCE [LARGE SCALE GENOMIC DNA]</scope>
    <source>
        <strain evidence="6 7">TF11-7</strain>
    </source>
</reference>
<evidence type="ECO:0000256" key="5">
    <source>
        <dbReference type="SAM" id="Phobius"/>
    </source>
</evidence>